<protein>
    <submittedName>
        <fullName evidence="1">Uncharacterized protein</fullName>
    </submittedName>
</protein>
<organism evidence="1 2">
    <name type="scientific">Pelagomonas calceolata</name>
    <dbReference type="NCBI Taxonomy" id="35677"/>
    <lineage>
        <taxon>Eukaryota</taxon>
        <taxon>Sar</taxon>
        <taxon>Stramenopiles</taxon>
        <taxon>Ochrophyta</taxon>
        <taxon>Pelagophyceae</taxon>
        <taxon>Pelagomonadales</taxon>
        <taxon>Pelagomonadaceae</taxon>
        <taxon>Pelagomonas</taxon>
    </lineage>
</organism>
<evidence type="ECO:0000313" key="2">
    <source>
        <dbReference type="Proteomes" id="UP000789595"/>
    </source>
</evidence>
<proteinExistence type="predicted"/>
<gene>
    <name evidence="1" type="ORF">PECAL_2P18590</name>
</gene>
<dbReference type="AlphaFoldDB" id="A0A8J2SIW4"/>
<dbReference type="OrthoDB" id="10552021at2759"/>
<reference evidence="1" key="1">
    <citation type="submission" date="2021-11" db="EMBL/GenBank/DDBJ databases">
        <authorList>
            <consortium name="Genoscope - CEA"/>
            <person name="William W."/>
        </authorList>
    </citation>
    <scope>NUCLEOTIDE SEQUENCE</scope>
</reference>
<comment type="caution">
    <text evidence="1">The sequence shown here is derived from an EMBL/GenBank/DDBJ whole genome shotgun (WGS) entry which is preliminary data.</text>
</comment>
<sequence length="220" mass="22680">MRVRRHLILAAAAAFTGEQHLLRTTVRCRGTFRDAQHELMDGGAAIELAGDALLADAQRMDFLAANLAIRQPRGVAGVAIKNAGRAIADAGAKFRHKGGLELAAYAVDEAGVYFGGTECAKSLGRLEAPGAARAARAAVDVATALSATGKGLYEQSPAATGAGLGAVAGTCEALADAFDDVPELRAAAAQLRAGADRLREGGAVLAGDPEQPKKKKPRRW</sequence>
<accession>A0A8J2SIW4</accession>
<keyword evidence="2" id="KW-1185">Reference proteome</keyword>
<name>A0A8J2SIW4_9STRA</name>
<dbReference type="Proteomes" id="UP000789595">
    <property type="component" value="Unassembled WGS sequence"/>
</dbReference>
<dbReference type="EMBL" id="CAKKNE010000002">
    <property type="protein sequence ID" value="CAH0368774.1"/>
    <property type="molecule type" value="Genomic_DNA"/>
</dbReference>
<evidence type="ECO:0000313" key="1">
    <source>
        <dbReference type="EMBL" id="CAH0368774.1"/>
    </source>
</evidence>